<comment type="function">
    <text evidence="1">DNA-dependent ATPase that plays important roles in cellular responses to stalled DNA replication processes.</text>
</comment>
<evidence type="ECO:0000256" key="3">
    <source>
        <dbReference type="ARBA" id="ARBA00020776"/>
    </source>
</evidence>
<organism evidence="8">
    <name type="scientific">Oscillatoriales cyanobacterium SpSt-418</name>
    <dbReference type="NCBI Taxonomy" id="2282169"/>
    <lineage>
        <taxon>Bacteria</taxon>
        <taxon>Bacillati</taxon>
        <taxon>Cyanobacteriota</taxon>
        <taxon>Cyanophyceae</taxon>
        <taxon>Oscillatoriophycideae</taxon>
        <taxon>Oscillatoriales</taxon>
    </lineage>
</organism>
<dbReference type="InterPro" id="IPR008921">
    <property type="entry name" value="DNA_pol3_clamp-load_cplx_C"/>
</dbReference>
<accession>A0A7C3KC80</accession>
<dbReference type="Pfam" id="PF16193">
    <property type="entry name" value="AAA_assoc_2"/>
    <property type="match status" value="1"/>
</dbReference>
<proteinExistence type="inferred from homology"/>
<dbReference type="InterPro" id="IPR021886">
    <property type="entry name" value="MgsA_C"/>
</dbReference>
<dbReference type="Pfam" id="PF00004">
    <property type="entry name" value="AAA"/>
    <property type="match status" value="1"/>
</dbReference>
<evidence type="ECO:0000256" key="4">
    <source>
        <dbReference type="ARBA" id="ARBA00022705"/>
    </source>
</evidence>
<dbReference type="InterPro" id="IPR032423">
    <property type="entry name" value="AAA_assoc_2"/>
</dbReference>
<dbReference type="GO" id="GO:0008047">
    <property type="term" value="F:enzyme activator activity"/>
    <property type="evidence" value="ECO:0007669"/>
    <property type="project" value="TreeGrafter"/>
</dbReference>
<dbReference type="InterPro" id="IPR051314">
    <property type="entry name" value="AAA_ATPase_RarA/MGS1/WRNIP1"/>
</dbReference>
<evidence type="ECO:0000256" key="2">
    <source>
        <dbReference type="ARBA" id="ARBA00008959"/>
    </source>
</evidence>
<evidence type="ECO:0000313" key="8">
    <source>
        <dbReference type="EMBL" id="HFM96823.1"/>
    </source>
</evidence>
<reference evidence="8" key="1">
    <citation type="journal article" date="2020" name="mSystems">
        <title>Genome- and Community-Level Interaction Insights into Carbon Utilization and Element Cycling Functions of Hydrothermarchaeota in Hydrothermal Sediment.</title>
        <authorList>
            <person name="Zhou Z."/>
            <person name="Liu Y."/>
            <person name="Xu W."/>
            <person name="Pan J."/>
            <person name="Luo Z.H."/>
            <person name="Li M."/>
        </authorList>
    </citation>
    <scope>NUCLEOTIDE SEQUENCE [LARGE SCALE GENOMIC DNA]</scope>
    <source>
        <strain evidence="8">SpSt-418</strain>
    </source>
</reference>
<name>A0A7C3KC80_9CYAN</name>
<dbReference type="CDD" id="cd00009">
    <property type="entry name" value="AAA"/>
    <property type="match status" value="1"/>
</dbReference>
<keyword evidence="6" id="KW-0067">ATP-binding</keyword>
<dbReference type="InterPro" id="IPR003593">
    <property type="entry name" value="AAA+_ATPase"/>
</dbReference>
<dbReference type="EMBL" id="DSRU01000046">
    <property type="protein sequence ID" value="HFM96823.1"/>
    <property type="molecule type" value="Genomic_DNA"/>
</dbReference>
<dbReference type="SUPFAM" id="SSF48019">
    <property type="entry name" value="post-AAA+ oligomerization domain-like"/>
    <property type="match status" value="1"/>
</dbReference>
<comment type="caution">
    <text evidence="8">The sequence shown here is derived from an EMBL/GenBank/DDBJ whole genome shotgun (WGS) entry which is preliminary data.</text>
</comment>
<dbReference type="NCBIfam" id="NF009883">
    <property type="entry name" value="PRK13341.1-4"/>
    <property type="match status" value="1"/>
</dbReference>
<protein>
    <recommendedName>
        <fullName evidence="3">Replication-associated recombination protein A</fullName>
    </recommendedName>
</protein>
<dbReference type="FunFam" id="1.10.8.60:FF:000029">
    <property type="entry name" value="Replication-associated recombination protein A"/>
    <property type="match status" value="1"/>
</dbReference>
<dbReference type="PANTHER" id="PTHR13779:SF7">
    <property type="entry name" value="ATPASE WRNIP1"/>
    <property type="match status" value="1"/>
</dbReference>
<dbReference type="InterPro" id="IPR029063">
    <property type="entry name" value="SAM-dependent_MTases_sf"/>
</dbReference>
<dbReference type="Gene3D" id="1.10.8.60">
    <property type="match status" value="1"/>
</dbReference>
<evidence type="ECO:0000256" key="5">
    <source>
        <dbReference type="ARBA" id="ARBA00022741"/>
    </source>
</evidence>
<dbReference type="InterPro" id="IPR027417">
    <property type="entry name" value="P-loop_NTPase"/>
</dbReference>
<dbReference type="InterPro" id="IPR003959">
    <property type="entry name" value="ATPase_AAA_core"/>
</dbReference>
<dbReference type="SMART" id="SM00382">
    <property type="entry name" value="AAA"/>
    <property type="match status" value="1"/>
</dbReference>
<dbReference type="Gene3D" id="3.40.50.150">
    <property type="entry name" value="Vaccinia Virus protein VP39"/>
    <property type="match status" value="1"/>
</dbReference>
<evidence type="ECO:0000256" key="1">
    <source>
        <dbReference type="ARBA" id="ARBA00002393"/>
    </source>
</evidence>
<dbReference type="GO" id="GO:0006261">
    <property type="term" value="P:DNA-templated DNA replication"/>
    <property type="evidence" value="ECO:0007669"/>
    <property type="project" value="TreeGrafter"/>
</dbReference>
<dbReference type="GO" id="GO:0000731">
    <property type="term" value="P:DNA synthesis involved in DNA repair"/>
    <property type="evidence" value="ECO:0007669"/>
    <property type="project" value="TreeGrafter"/>
</dbReference>
<dbReference type="NCBIfam" id="NF009881">
    <property type="entry name" value="PRK13341.1-2"/>
    <property type="match status" value="1"/>
</dbReference>
<dbReference type="Gene3D" id="3.40.50.300">
    <property type="entry name" value="P-loop containing nucleotide triphosphate hydrolases"/>
    <property type="match status" value="1"/>
</dbReference>
<dbReference type="CDD" id="cd18139">
    <property type="entry name" value="HLD_clamp_RarA"/>
    <property type="match status" value="1"/>
</dbReference>
<dbReference type="SUPFAM" id="SSF53335">
    <property type="entry name" value="S-adenosyl-L-methionine-dependent methyltransferases"/>
    <property type="match status" value="1"/>
</dbReference>
<evidence type="ECO:0000256" key="6">
    <source>
        <dbReference type="ARBA" id="ARBA00022840"/>
    </source>
</evidence>
<dbReference type="GO" id="GO:0016887">
    <property type="term" value="F:ATP hydrolysis activity"/>
    <property type="evidence" value="ECO:0007669"/>
    <property type="project" value="InterPro"/>
</dbReference>
<comment type="similarity">
    <text evidence="2">Belongs to the AAA ATPase family. RarA/MGS1/WRNIP1 subfamily.</text>
</comment>
<keyword evidence="4" id="KW-0235">DNA replication</keyword>
<dbReference type="GO" id="GO:0005524">
    <property type="term" value="F:ATP binding"/>
    <property type="evidence" value="ECO:0007669"/>
    <property type="project" value="UniProtKB-KW"/>
</dbReference>
<keyword evidence="5" id="KW-0547">Nucleotide-binding</keyword>
<dbReference type="Gene3D" id="1.20.272.10">
    <property type="match status" value="1"/>
</dbReference>
<dbReference type="Pfam" id="PF12002">
    <property type="entry name" value="MgsA_C"/>
    <property type="match status" value="1"/>
</dbReference>
<gene>
    <name evidence="8" type="ORF">ENR64_03480</name>
</gene>
<dbReference type="AlphaFoldDB" id="A0A7C3KC80"/>
<dbReference type="FunFam" id="1.20.272.10:FF:000001">
    <property type="entry name" value="Putative AAA family ATPase"/>
    <property type="match status" value="1"/>
</dbReference>
<dbReference type="PANTHER" id="PTHR13779">
    <property type="entry name" value="WERNER HELICASE-INTERACTING PROTEIN 1 FAMILY MEMBER"/>
    <property type="match status" value="1"/>
</dbReference>
<evidence type="ECO:0000259" key="7">
    <source>
        <dbReference type="SMART" id="SM00382"/>
    </source>
</evidence>
<dbReference type="GO" id="GO:0017116">
    <property type="term" value="F:single-stranded DNA helicase activity"/>
    <property type="evidence" value="ECO:0007669"/>
    <property type="project" value="TreeGrafter"/>
</dbReference>
<dbReference type="FunFam" id="3.40.50.300:FF:000137">
    <property type="entry name" value="Replication-associated recombination protein A"/>
    <property type="match status" value="1"/>
</dbReference>
<dbReference type="SUPFAM" id="SSF52540">
    <property type="entry name" value="P-loop containing nucleoside triphosphate hydrolases"/>
    <property type="match status" value="1"/>
</dbReference>
<dbReference type="Gene3D" id="1.10.3710.10">
    <property type="entry name" value="DNA polymerase III clamp loader subunits, C-terminal domain"/>
    <property type="match status" value="1"/>
</dbReference>
<dbReference type="GO" id="GO:0003677">
    <property type="term" value="F:DNA binding"/>
    <property type="evidence" value="ECO:0007669"/>
    <property type="project" value="InterPro"/>
</dbReference>
<feature type="domain" description="AAA+ ATPase" evidence="7">
    <location>
        <begin position="51"/>
        <end position="168"/>
    </location>
</feature>
<sequence>MDLFDRHRLDVTDKEAPLAARMRPRTLDEFIGQGAIVGPGRLLRRAIQADQLASLIFYGPPGTGKTTLARVIANTTKAHFISLNAVLAGVKDIREAIALAQEKRGMYNQRTILFVDEVHRFNKAQQDALLPWVENGTVILIGATTENPYFEVNKALVSRSRLFQLKPLAPTDLKRVVQQALTDPVRGYGDRAIHLDQDALEHLVNVANGDARALLNALELAVETTPPNESGAIHIDLAVVEESIQQRAVLYDKEGDAHFDTISAFIKSVRGSDPDAALYWLARMVYAGEDPRFIFRRLLILAGEDVGLADPQAVVVVNACAQAFDRVGMPEGRYPLAQATLYLATCPKSNSVMGFFDALATVEQEREAEVPTPLRDSNRDKQGFGHGAGYLYPHAYRDHWVAQQYLPSSLQGQVFYQPSDQGYEAEIRHHVARQREAQLAALVEGIGIALPEVLTFGTVDVAQARWLERTLSQVGDRLSNVRDRVFELLKPQRHHVLLDVTAGSGLLTWEAVRRVPEGGVYALAHNQQDAVALTEQAIALPELSRPIILQGKPTELTTLLKTHQAVEHFDGIVGRNLLLREADKLAIIRSLISCLQPTGTLVLAESIIRETQRIYQLFKPKTLPAKLQQKVTEIESAIYTKPDDPSLNWDVADLQQELAQQGLNVTITVEQAQTETRLSAQLVDRYLKQLQPHLTQREVSQVQTALYLLVEQPILWRSAIAYIVAHPAKT</sequence>